<protein>
    <recommendedName>
        <fullName evidence="1">GmrSD restriction endonucleases N-terminal domain-containing protein</fullName>
    </recommendedName>
</protein>
<feature type="domain" description="GmrSD restriction endonucleases N-terminal" evidence="1">
    <location>
        <begin position="47"/>
        <end position="184"/>
    </location>
</feature>
<dbReference type="PANTHER" id="PTHR39639:SF1">
    <property type="entry name" value="DUF262 DOMAIN-CONTAINING PROTEIN"/>
    <property type="match status" value="1"/>
</dbReference>
<comment type="caution">
    <text evidence="2">The sequence shown here is derived from an EMBL/GenBank/DDBJ whole genome shotgun (WGS) entry which is preliminary data.</text>
</comment>
<evidence type="ECO:0000313" key="3">
    <source>
        <dbReference type="Proteomes" id="UP000268436"/>
    </source>
</evidence>
<keyword evidence="3" id="KW-1185">Reference proteome</keyword>
<dbReference type="PANTHER" id="PTHR39639">
    <property type="entry name" value="CHROMOSOME 16, WHOLE GENOME SHOTGUN SEQUENCE"/>
    <property type="match status" value="1"/>
</dbReference>
<gene>
    <name evidence="2" type="ORF">EJK54_1945</name>
</gene>
<name>A0ABY0BLS4_MORCA</name>
<evidence type="ECO:0000313" key="2">
    <source>
        <dbReference type="EMBL" id="RUO17449.1"/>
    </source>
</evidence>
<reference evidence="2 3" key="1">
    <citation type="submission" date="2018-12" db="EMBL/GenBank/DDBJ databases">
        <title>Persistence of Moraxella catarrhalis in Chronic Obstructive Pulmonary Disease and Regulation of the Hag/MID Adhesin.</title>
        <authorList>
            <person name="Murphy T."/>
            <person name="Zhao X."/>
            <person name="Vyas G."/>
            <person name="Aluvathingal J."/>
            <person name="Nadendla S."/>
            <person name="Tallon L."/>
            <person name="Tettelin H."/>
        </authorList>
    </citation>
    <scope>NUCLEOTIDE SEQUENCE [LARGE SCALE GENOMIC DNA]</scope>
    <source>
        <strain evidence="2 3">173P27B1</strain>
    </source>
</reference>
<dbReference type="RefSeq" id="WP_003660100.1">
    <property type="nucleotide sequence ID" value="NZ_NXCF01000003.1"/>
</dbReference>
<dbReference type="Pfam" id="PF03235">
    <property type="entry name" value="GmrSD_N"/>
    <property type="match status" value="1"/>
</dbReference>
<organism evidence="2 3">
    <name type="scientific">Moraxella catarrhalis</name>
    <name type="common">Branhamella catarrhalis</name>
    <dbReference type="NCBI Taxonomy" id="480"/>
    <lineage>
        <taxon>Bacteria</taxon>
        <taxon>Pseudomonadati</taxon>
        <taxon>Pseudomonadota</taxon>
        <taxon>Gammaproteobacteria</taxon>
        <taxon>Moraxellales</taxon>
        <taxon>Moraxellaceae</taxon>
        <taxon>Moraxella</taxon>
    </lineage>
</organism>
<sequence>MQQYVISTFDEEAIKREISENQKQFDFDIREYPIEVLVQKFNPSKQTEPEIFIPDYQREFVWDLQRQSLFIESLLIGLPIPYIFVADIVDDEQDYVDGRVEIVDGTQRMQTIYAYVNNHLRLQGMQRLHSLEGSIFNDLPLAQQRRFNRTTIRLIELKNIDEDGRRMMFGRLNTGGSKLTDMEVRIGSGDSPFVNFLKTLAENKEVQKLICVAKNKENRREREEYILRFFAYRERYTNFGTRNDGSTDNSVSGFLNDYIESMNEDTNFQTVKKPEMEKQFFEMLKFVQAHFAHDFRKSKNAKSISRIRFEAISVGSSLALEENQNLIPSDTNWAYIDKEFLTMMRSDASNSKPKIIKRIEFVKNKLLGREINLDRQDD</sequence>
<dbReference type="InterPro" id="IPR004919">
    <property type="entry name" value="GmrSD_N"/>
</dbReference>
<accession>A0ABY0BLS4</accession>
<dbReference type="Proteomes" id="UP000268436">
    <property type="component" value="Unassembled WGS sequence"/>
</dbReference>
<proteinExistence type="predicted"/>
<evidence type="ECO:0000259" key="1">
    <source>
        <dbReference type="Pfam" id="PF03235"/>
    </source>
</evidence>
<dbReference type="EMBL" id="RYER01000004">
    <property type="protein sequence ID" value="RUO17449.1"/>
    <property type="molecule type" value="Genomic_DNA"/>
</dbReference>